<keyword evidence="2" id="KW-0288">FMN</keyword>
<dbReference type="SUPFAM" id="SSF52218">
    <property type="entry name" value="Flavoproteins"/>
    <property type="match status" value="1"/>
</dbReference>
<feature type="non-terminal residue" evidence="4">
    <location>
        <position position="126"/>
    </location>
</feature>
<dbReference type="InterPro" id="IPR051796">
    <property type="entry name" value="ISF_SsuE-like"/>
</dbReference>
<evidence type="ECO:0000313" key="4">
    <source>
        <dbReference type="EMBL" id="GAJ13184.1"/>
    </source>
</evidence>
<evidence type="ECO:0000256" key="2">
    <source>
        <dbReference type="ARBA" id="ARBA00022643"/>
    </source>
</evidence>
<gene>
    <name evidence="4" type="ORF">S12H4_45946</name>
</gene>
<dbReference type="PANTHER" id="PTHR43278:SF1">
    <property type="entry name" value="IRON-SULFUR FLAVOPROTEIN MJ1083"/>
    <property type="match status" value="1"/>
</dbReference>
<organism evidence="4">
    <name type="scientific">marine sediment metagenome</name>
    <dbReference type="NCBI Taxonomy" id="412755"/>
    <lineage>
        <taxon>unclassified sequences</taxon>
        <taxon>metagenomes</taxon>
        <taxon>ecological metagenomes</taxon>
    </lineage>
</organism>
<comment type="caution">
    <text evidence="4">The sequence shown here is derived from an EMBL/GenBank/DDBJ whole genome shotgun (WGS) entry which is preliminary data.</text>
</comment>
<dbReference type="PANTHER" id="PTHR43278">
    <property type="entry name" value="NAD(P)H-DEPENDENT FMN-CONTAINING OXIDOREDUCTASE YWQN-RELATED"/>
    <property type="match status" value="1"/>
</dbReference>
<sequence>MTDMKVIGVCGSPRKGNTEWMLRKILEGVAKGGIDTELILLREKDVKGCDGCLTCEAGGKQRKGVCRIHDDMQEIYPKLVEADGLAFGTPVYFEMLSGLLKNFMDRTCPIWPRLEGKPVVGIAVAE</sequence>
<dbReference type="InterPro" id="IPR005025">
    <property type="entry name" value="FMN_Rdtase-like_dom"/>
</dbReference>
<accession>X1U6R0</accession>
<reference evidence="4" key="1">
    <citation type="journal article" date="2014" name="Front. Microbiol.">
        <title>High frequency of phylogenetically diverse reductive dehalogenase-homologous genes in deep subseafloor sedimentary metagenomes.</title>
        <authorList>
            <person name="Kawai M."/>
            <person name="Futagami T."/>
            <person name="Toyoda A."/>
            <person name="Takaki Y."/>
            <person name="Nishi S."/>
            <person name="Hori S."/>
            <person name="Arai W."/>
            <person name="Tsubouchi T."/>
            <person name="Morono Y."/>
            <person name="Uchiyama I."/>
            <person name="Ito T."/>
            <person name="Fujiyama A."/>
            <person name="Inagaki F."/>
            <person name="Takami H."/>
        </authorList>
    </citation>
    <scope>NUCLEOTIDE SEQUENCE</scope>
    <source>
        <strain evidence="4">Expedition CK06-06</strain>
    </source>
</reference>
<dbReference type="InterPro" id="IPR029039">
    <property type="entry name" value="Flavoprotein-like_sf"/>
</dbReference>
<dbReference type="EMBL" id="BARW01028461">
    <property type="protein sequence ID" value="GAJ13184.1"/>
    <property type="molecule type" value="Genomic_DNA"/>
</dbReference>
<evidence type="ECO:0000256" key="1">
    <source>
        <dbReference type="ARBA" id="ARBA00022630"/>
    </source>
</evidence>
<name>X1U6R0_9ZZZZ</name>
<dbReference type="Pfam" id="PF03358">
    <property type="entry name" value="FMN_red"/>
    <property type="match status" value="1"/>
</dbReference>
<dbReference type="GO" id="GO:0016491">
    <property type="term" value="F:oxidoreductase activity"/>
    <property type="evidence" value="ECO:0007669"/>
    <property type="project" value="InterPro"/>
</dbReference>
<dbReference type="Gene3D" id="3.40.50.360">
    <property type="match status" value="1"/>
</dbReference>
<feature type="domain" description="NADPH-dependent FMN reductase-like" evidence="3">
    <location>
        <begin position="4"/>
        <end position="125"/>
    </location>
</feature>
<evidence type="ECO:0000259" key="3">
    <source>
        <dbReference type="Pfam" id="PF03358"/>
    </source>
</evidence>
<keyword evidence="1" id="KW-0285">Flavoprotein</keyword>
<dbReference type="AlphaFoldDB" id="X1U6R0"/>
<protein>
    <recommendedName>
        <fullName evidence="3">NADPH-dependent FMN reductase-like domain-containing protein</fullName>
    </recommendedName>
</protein>
<proteinExistence type="predicted"/>